<evidence type="ECO:0000256" key="2">
    <source>
        <dbReference type="SAM" id="Phobius"/>
    </source>
</evidence>
<dbReference type="SUPFAM" id="SSF56436">
    <property type="entry name" value="C-type lectin-like"/>
    <property type="match status" value="1"/>
</dbReference>
<evidence type="ECO:0000259" key="3">
    <source>
        <dbReference type="PROSITE" id="PS50041"/>
    </source>
</evidence>
<reference evidence="4 5" key="1">
    <citation type="journal article" date="2017" name="BMC Genomics">
        <title>Genomic characterization of two novel pathogenic avipoxviruses isolated from pacific shearwaters (Ardenna spp.).</title>
        <authorList>
            <person name="Sarker S."/>
            <person name="Das S."/>
            <person name="Lavers J.L."/>
            <person name="Hutton I."/>
            <person name="Helbig K."/>
            <person name="Imbery J."/>
            <person name="Upton C."/>
            <person name="Raidal S.R."/>
        </authorList>
    </citation>
    <scope>NUCLEOTIDE SEQUENCE [LARGE SCALE GENOMIC DNA]</scope>
    <source>
        <strain evidence="4 5">SWPV-1</strain>
    </source>
</reference>
<gene>
    <name evidence="4" type="primary">SWPV1-286</name>
</gene>
<keyword evidence="2" id="KW-1133">Transmembrane helix</keyword>
<keyword evidence="2" id="KW-0472">Membrane</keyword>
<feature type="transmembrane region" description="Helical" evidence="2">
    <location>
        <begin position="12"/>
        <end position="34"/>
    </location>
</feature>
<evidence type="ECO:0000313" key="5">
    <source>
        <dbReference type="Proteomes" id="UP000315116"/>
    </source>
</evidence>
<dbReference type="PANTHER" id="PTHR45710:SF31">
    <property type="entry name" value="EARLY ACTIVATION ANTIGEN CD69"/>
    <property type="match status" value="1"/>
</dbReference>
<dbReference type="SMART" id="SM00034">
    <property type="entry name" value="CLECT"/>
    <property type="match status" value="1"/>
</dbReference>
<dbReference type="InterPro" id="IPR001304">
    <property type="entry name" value="C-type_lectin-like"/>
</dbReference>
<dbReference type="Pfam" id="PF00059">
    <property type="entry name" value="Lectin_C"/>
    <property type="match status" value="1"/>
</dbReference>
<protein>
    <submittedName>
        <fullName evidence="4">SWPV1-286</fullName>
    </submittedName>
</protein>
<dbReference type="InterPro" id="IPR033992">
    <property type="entry name" value="NKR-like_CTLD"/>
</dbReference>
<name>A0A1V0S895_CNPV</name>
<evidence type="ECO:0000256" key="1">
    <source>
        <dbReference type="ARBA" id="ARBA00022734"/>
    </source>
</evidence>
<sequence>MDENNCDKTTLCWVLIPCSSVIIVLSVLVIIFSISPPPRDLSRFYCEDEWIGYNRKCYYFSNETGNKSFAVDKCKSMRSTLSDIKSENELNFMIRYKEKDDYWIDLERENVNSSWISENGDGDVYSKVIEISGNGNCAFLKMKTVSSSSCNNNKKWICRIILPFN</sequence>
<dbReference type="InterPro" id="IPR016187">
    <property type="entry name" value="CTDL_fold"/>
</dbReference>
<dbReference type="GO" id="GO:0030246">
    <property type="term" value="F:carbohydrate binding"/>
    <property type="evidence" value="ECO:0007669"/>
    <property type="project" value="UniProtKB-KW"/>
</dbReference>
<dbReference type="Proteomes" id="UP000315116">
    <property type="component" value="Segment"/>
</dbReference>
<dbReference type="CDD" id="cd03593">
    <property type="entry name" value="CLECT_NK_receptors_like"/>
    <property type="match status" value="1"/>
</dbReference>
<dbReference type="EMBL" id="KX857216">
    <property type="protein sequence ID" value="ARF02845.1"/>
    <property type="molecule type" value="Genomic_DNA"/>
</dbReference>
<keyword evidence="2" id="KW-0812">Transmembrane</keyword>
<organism evidence="4 5">
    <name type="scientific">Shearwaterpox virus</name>
    <dbReference type="NCBI Taxonomy" id="1974596"/>
    <lineage>
        <taxon>Viruses</taxon>
        <taxon>Varidnaviria</taxon>
        <taxon>Bamfordvirae</taxon>
        <taxon>Nucleocytoviricota</taxon>
        <taxon>Pokkesviricetes</taxon>
        <taxon>Chitovirales</taxon>
        <taxon>Poxviridae</taxon>
        <taxon>Chordopoxvirinae</taxon>
        <taxon>Avipoxvirus</taxon>
        <taxon>Avipoxvirus canarypox</taxon>
        <taxon>Canarypox virus</taxon>
    </lineage>
</organism>
<dbReference type="PROSITE" id="PS50041">
    <property type="entry name" value="C_TYPE_LECTIN_2"/>
    <property type="match status" value="1"/>
</dbReference>
<feature type="domain" description="C-type lectin" evidence="3">
    <location>
        <begin position="53"/>
        <end position="159"/>
    </location>
</feature>
<evidence type="ECO:0000313" key="4">
    <source>
        <dbReference type="EMBL" id="ARF02845.1"/>
    </source>
</evidence>
<accession>A0A1V0S895</accession>
<dbReference type="InterPro" id="IPR050828">
    <property type="entry name" value="C-type_lectin/matrix_domain"/>
</dbReference>
<dbReference type="InterPro" id="IPR016186">
    <property type="entry name" value="C-type_lectin-like/link_sf"/>
</dbReference>
<dbReference type="PANTHER" id="PTHR45710">
    <property type="entry name" value="C-TYPE LECTIN DOMAIN-CONTAINING PROTEIN 180"/>
    <property type="match status" value="1"/>
</dbReference>
<keyword evidence="1" id="KW-0430">Lectin</keyword>
<proteinExistence type="predicted"/>
<dbReference type="Gene3D" id="3.10.100.10">
    <property type="entry name" value="Mannose-Binding Protein A, subunit A"/>
    <property type="match status" value="1"/>
</dbReference>